<dbReference type="NCBIfam" id="NF007739">
    <property type="entry name" value="PRK10419.1"/>
    <property type="match status" value="2"/>
</dbReference>
<keyword evidence="5" id="KW-0547">Nucleotide-binding</keyword>
<name>A0ABV6ZD73_9HYPH</name>
<proteinExistence type="inferred from homology"/>
<comment type="similarity">
    <text evidence="2">Belongs to the ABC transporter superfamily.</text>
</comment>
<keyword evidence="6 9" id="KW-0067">ATP-binding</keyword>
<dbReference type="SUPFAM" id="SSF52540">
    <property type="entry name" value="P-loop containing nucleoside triphosphate hydrolases"/>
    <property type="match status" value="2"/>
</dbReference>
<dbReference type="SMART" id="SM00382">
    <property type="entry name" value="AAA"/>
    <property type="match status" value="2"/>
</dbReference>
<dbReference type="InterPro" id="IPR017871">
    <property type="entry name" value="ABC_transporter-like_CS"/>
</dbReference>
<dbReference type="PANTHER" id="PTHR43297">
    <property type="entry name" value="OLIGOPEPTIDE TRANSPORT ATP-BINDING PROTEIN APPD"/>
    <property type="match status" value="1"/>
</dbReference>
<evidence type="ECO:0000259" key="8">
    <source>
        <dbReference type="PROSITE" id="PS50893"/>
    </source>
</evidence>
<dbReference type="Gene3D" id="3.40.50.300">
    <property type="entry name" value="P-loop containing nucleotide triphosphate hydrolases"/>
    <property type="match status" value="2"/>
</dbReference>
<dbReference type="InterPro" id="IPR003439">
    <property type="entry name" value="ABC_transporter-like_ATP-bd"/>
</dbReference>
<evidence type="ECO:0000256" key="2">
    <source>
        <dbReference type="ARBA" id="ARBA00005417"/>
    </source>
</evidence>
<dbReference type="RefSeq" id="WP_394310299.1">
    <property type="nucleotide sequence ID" value="NZ_JBHGPK010000003.1"/>
</dbReference>
<dbReference type="PANTHER" id="PTHR43297:SF2">
    <property type="entry name" value="DIPEPTIDE TRANSPORT ATP-BINDING PROTEIN DPPD"/>
    <property type="match status" value="1"/>
</dbReference>
<evidence type="ECO:0000256" key="1">
    <source>
        <dbReference type="ARBA" id="ARBA00004417"/>
    </source>
</evidence>
<evidence type="ECO:0000256" key="4">
    <source>
        <dbReference type="ARBA" id="ARBA00022475"/>
    </source>
</evidence>
<comment type="caution">
    <text evidence="9">The sequence shown here is derived from an EMBL/GenBank/DDBJ whole genome shotgun (WGS) entry which is preliminary data.</text>
</comment>
<dbReference type="InterPro" id="IPR013563">
    <property type="entry name" value="Oligopep_ABC_C"/>
</dbReference>
<dbReference type="GO" id="GO:0005524">
    <property type="term" value="F:ATP binding"/>
    <property type="evidence" value="ECO:0007669"/>
    <property type="project" value="UniProtKB-KW"/>
</dbReference>
<reference evidence="9 10" key="1">
    <citation type="submission" date="2024-09" db="EMBL/GenBank/DDBJ databases">
        <title>Description of Labrys sedimenti sp. nov., isolated from a diclofenac-degrading enrichment culture, and genome-based reclassification of Labrys portucalensis as a later heterotypic synonym of Labrys neptuniae.</title>
        <authorList>
            <person name="Tancsics A."/>
            <person name="Csepanyi A."/>
        </authorList>
    </citation>
    <scope>NUCLEOTIDE SEQUENCE [LARGE SCALE GENOMIC DNA]</scope>
    <source>
        <strain evidence="9 10">LMG 23412</strain>
    </source>
</reference>
<protein>
    <submittedName>
        <fullName evidence="9">ABC transporter ATP-binding protein</fullName>
    </submittedName>
</protein>
<evidence type="ECO:0000256" key="6">
    <source>
        <dbReference type="ARBA" id="ARBA00022840"/>
    </source>
</evidence>
<dbReference type="InterPro" id="IPR003593">
    <property type="entry name" value="AAA+_ATPase"/>
</dbReference>
<dbReference type="PROSITE" id="PS00211">
    <property type="entry name" value="ABC_TRANSPORTER_1"/>
    <property type="match status" value="2"/>
</dbReference>
<gene>
    <name evidence="9" type="ORF">ACETRX_10755</name>
</gene>
<dbReference type="Proteomes" id="UP001595190">
    <property type="component" value="Unassembled WGS sequence"/>
</dbReference>
<evidence type="ECO:0000256" key="5">
    <source>
        <dbReference type="ARBA" id="ARBA00022741"/>
    </source>
</evidence>
<accession>A0ABV6ZD73</accession>
<dbReference type="InterPro" id="IPR027417">
    <property type="entry name" value="P-loop_NTPase"/>
</dbReference>
<comment type="subcellular location">
    <subcellularLocation>
        <location evidence="1">Cell inner membrane</location>
        <topology evidence="1">Peripheral membrane protein</topology>
    </subcellularLocation>
</comment>
<evidence type="ECO:0000313" key="10">
    <source>
        <dbReference type="Proteomes" id="UP001595190"/>
    </source>
</evidence>
<sequence length="549" mass="60151">MQQTPVDQATKDILLDVSGLEVDFSTPDGTVKAVKGIDLKVSRGETVAIVGESGSGKSQTMMALMGLLAGNGQVRGSAKYRGRELLGLPAKELNKVRGDKITMIFQEPMTSLDPLYKVGRQVAEPIVHHRGGSYKQARKKAVELFKLVGIPHPERRVDAYPHEMSGGQRQRVMIAMALANDPDLLIADEPTTALDVTVQAQILSLLAELRQRLGMSIVFISHDLNIVRRFADRVYVMRRGEVVETGTTQEVFDNPRHDYTKMLLAAEPSGHKDPPRPDAPVLLEGRNIGVTYHLSGSLFGGHKAMDLKAVDDVSVRLQQGQTIGIVGESGSGKSTLGRALLRLNTGEGNIRFDGRDISRASVLEMRPMRRALQLVFQDPYGSLSPRMSVGSIITEGLRVHEPNLSAADRDIRAIQALTEVGLDPTARNRYPHEFSGGQRQRIAIARAMILKPKVVVLDEPTSALDRSVQKQIVELLRELQASHSLSYLFISHDLSVVRALSDYVVVMKEGRIVEEGPTAQIFDAPREAYTRTLMAAALGKERVEATGTA</sequence>
<dbReference type="NCBIfam" id="NF008453">
    <property type="entry name" value="PRK11308.1"/>
    <property type="match status" value="2"/>
</dbReference>
<dbReference type="InterPro" id="IPR050388">
    <property type="entry name" value="ABC_Ni/Peptide_Import"/>
</dbReference>
<dbReference type="PROSITE" id="PS50893">
    <property type="entry name" value="ABC_TRANSPORTER_2"/>
    <property type="match status" value="2"/>
</dbReference>
<organism evidence="9 10">
    <name type="scientific">Labrys neptuniae</name>
    <dbReference type="NCBI Taxonomy" id="376174"/>
    <lineage>
        <taxon>Bacteria</taxon>
        <taxon>Pseudomonadati</taxon>
        <taxon>Pseudomonadota</taxon>
        <taxon>Alphaproteobacteria</taxon>
        <taxon>Hyphomicrobiales</taxon>
        <taxon>Xanthobacteraceae</taxon>
        <taxon>Labrys</taxon>
    </lineage>
</organism>
<evidence type="ECO:0000256" key="3">
    <source>
        <dbReference type="ARBA" id="ARBA00022448"/>
    </source>
</evidence>
<dbReference type="EMBL" id="JBHGPK010000003">
    <property type="protein sequence ID" value="MFC2250093.1"/>
    <property type="molecule type" value="Genomic_DNA"/>
</dbReference>
<dbReference type="CDD" id="cd03257">
    <property type="entry name" value="ABC_NikE_OppD_transporters"/>
    <property type="match status" value="2"/>
</dbReference>
<keyword evidence="4" id="KW-1003">Cell membrane</keyword>
<dbReference type="Pfam" id="PF08352">
    <property type="entry name" value="oligo_HPY"/>
    <property type="match status" value="2"/>
</dbReference>
<evidence type="ECO:0000256" key="7">
    <source>
        <dbReference type="ARBA" id="ARBA00023136"/>
    </source>
</evidence>
<keyword evidence="3" id="KW-0813">Transport</keyword>
<evidence type="ECO:0000313" key="9">
    <source>
        <dbReference type="EMBL" id="MFC2250093.1"/>
    </source>
</evidence>
<feature type="domain" description="ABC transporter" evidence="8">
    <location>
        <begin position="283"/>
        <end position="534"/>
    </location>
</feature>
<dbReference type="Pfam" id="PF00005">
    <property type="entry name" value="ABC_tran"/>
    <property type="match status" value="2"/>
</dbReference>
<keyword evidence="7" id="KW-0472">Membrane</keyword>
<feature type="domain" description="ABC transporter" evidence="8">
    <location>
        <begin position="17"/>
        <end position="264"/>
    </location>
</feature>